<feature type="compositionally biased region" description="Low complexity" evidence="1">
    <location>
        <begin position="34"/>
        <end position="49"/>
    </location>
</feature>
<organism evidence="2 3">
    <name type="scientific">Clunio marinus</name>
    <dbReference type="NCBI Taxonomy" id="568069"/>
    <lineage>
        <taxon>Eukaryota</taxon>
        <taxon>Metazoa</taxon>
        <taxon>Ecdysozoa</taxon>
        <taxon>Arthropoda</taxon>
        <taxon>Hexapoda</taxon>
        <taxon>Insecta</taxon>
        <taxon>Pterygota</taxon>
        <taxon>Neoptera</taxon>
        <taxon>Endopterygota</taxon>
        <taxon>Diptera</taxon>
        <taxon>Nematocera</taxon>
        <taxon>Chironomoidea</taxon>
        <taxon>Chironomidae</taxon>
        <taxon>Clunio</taxon>
    </lineage>
</organism>
<feature type="region of interest" description="Disordered" evidence="1">
    <location>
        <begin position="1"/>
        <end position="60"/>
    </location>
</feature>
<accession>A0A1J1IFJ2</accession>
<dbReference type="EMBL" id="CVRI01000047">
    <property type="protein sequence ID" value="CRK98316.1"/>
    <property type="molecule type" value="Genomic_DNA"/>
</dbReference>
<name>A0A1J1IFJ2_9DIPT</name>
<evidence type="ECO:0000256" key="1">
    <source>
        <dbReference type="SAM" id="MobiDB-lite"/>
    </source>
</evidence>
<evidence type="ECO:0000313" key="3">
    <source>
        <dbReference type="Proteomes" id="UP000183832"/>
    </source>
</evidence>
<sequence length="90" mass="10340">MIVVRLGGGRYSAKQPSASSDHERNSRNDEHRSNNNSNKNLSHSQSQNSMSWRTHGSGGILKPERRYTRWKKVETHQEYLETRILAEACS</sequence>
<evidence type="ECO:0000313" key="2">
    <source>
        <dbReference type="EMBL" id="CRK98316.1"/>
    </source>
</evidence>
<dbReference type="AlphaFoldDB" id="A0A1J1IFJ2"/>
<reference evidence="2 3" key="1">
    <citation type="submission" date="2015-04" db="EMBL/GenBank/DDBJ databases">
        <authorList>
            <person name="Syromyatnikov M.Y."/>
            <person name="Popov V.N."/>
        </authorList>
    </citation>
    <scope>NUCLEOTIDE SEQUENCE [LARGE SCALE GENOMIC DNA]</scope>
</reference>
<dbReference type="Proteomes" id="UP000183832">
    <property type="component" value="Unassembled WGS sequence"/>
</dbReference>
<proteinExistence type="predicted"/>
<gene>
    <name evidence="2" type="ORF">CLUMA_CG011678</name>
</gene>
<protein>
    <submittedName>
        <fullName evidence="2">CLUMA_CG011678, isoform A</fullName>
    </submittedName>
</protein>
<feature type="compositionally biased region" description="Basic and acidic residues" evidence="1">
    <location>
        <begin position="20"/>
        <end position="33"/>
    </location>
</feature>
<feature type="compositionally biased region" description="Gly residues" evidence="1">
    <location>
        <begin position="1"/>
        <end position="10"/>
    </location>
</feature>
<keyword evidence="3" id="KW-1185">Reference proteome</keyword>